<dbReference type="Proteomes" id="UP000827976">
    <property type="component" value="Chromosome 6"/>
</dbReference>
<proteinExistence type="predicted"/>
<accession>A0ACB7VYH6</accession>
<name>A0ACB7VYH6_DIOAL</name>
<keyword evidence="2" id="KW-1185">Reference proteome</keyword>
<evidence type="ECO:0000313" key="2">
    <source>
        <dbReference type="Proteomes" id="UP000827976"/>
    </source>
</evidence>
<gene>
    <name evidence="1" type="ORF">IHE45_06G077800</name>
</gene>
<sequence>MAGWISSKLKVAENLLQQIDQQAAESLRKNERIQSSSSSLREEEIFKKIESSLPLKHQLPKKSPPSPSPSPSLSPSPAPELQPRRSSVADGDGDGDGDWTKLLSSPKPINPVARPSLRSGMATSYKGSKRPGVSASGVEKGIPKPGITADLVPADGNLKSVPLSVPASSSDSTLRVLDAAGKHQEEGNYVDVGQEDGSGVVGSSSEVVQSSGTQDMSARSPSESGEGSDVESDSGSTSDSEEENQRREEMRKRREQMIMKKAAAAAAMAIQEREDVVAKLEGEKQSLEKILEDRERKQAQEATELQTSMIETLEAVEIEKQKHNSTRMEALACLAKLETTNVELAKSLATTQWNLEVEVNNVAKLRQEVEMKELAQEEYKRRLSVVHQGYPSNQIESSKRDEIEQEILDAEYSFICDKIAKLKEKAKKLEENIELTKSEMMHPTEIEVELKKRLSQLTDHLIQKQTQVEALSAEKATLLFRIEATSRMLDENGVSLHAPDAANNSGTGFADSFSRVDLETGTLLPSTTASKPALHDKIRSRRQQLQSVMYQLDAIFVSGTIFLKRNPIAKSLSILYLFFLHLWVMYILMSHSQVSESASHGALLSLDTINRTSGS</sequence>
<dbReference type="EMBL" id="CM037016">
    <property type="protein sequence ID" value="KAH7679729.1"/>
    <property type="molecule type" value="Genomic_DNA"/>
</dbReference>
<evidence type="ECO:0000313" key="1">
    <source>
        <dbReference type="EMBL" id="KAH7679729.1"/>
    </source>
</evidence>
<comment type="caution">
    <text evidence="1">The sequence shown here is derived from an EMBL/GenBank/DDBJ whole genome shotgun (WGS) entry which is preliminary data.</text>
</comment>
<protein>
    <submittedName>
        <fullName evidence="1">Uncharacterized protein</fullName>
    </submittedName>
</protein>
<reference evidence="2" key="1">
    <citation type="journal article" date="2022" name="Nat. Commun.">
        <title>Chromosome evolution and the genetic basis of agronomically important traits in greater yam.</title>
        <authorList>
            <person name="Bredeson J.V."/>
            <person name="Lyons J.B."/>
            <person name="Oniyinde I.O."/>
            <person name="Okereke N.R."/>
            <person name="Kolade O."/>
            <person name="Nnabue I."/>
            <person name="Nwadili C.O."/>
            <person name="Hribova E."/>
            <person name="Parker M."/>
            <person name="Nwogha J."/>
            <person name="Shu S."/>
            <person name="Carlson J."/>
            <person name="Kariba R."/>
            <person name="Muthemba S."/>
            <person name="Knop K."/>
            <person name="Barton G.J."/>
            <person name="Sherwood A.V."/>
            <person name="Lopez-Montes A."/>
            <person name="Asiedu R."/>
            <person name="Jamnadass R."/>
            <person name="Muchugi A."/>
            <person name="Goodstein D."/>
            <person name="Egesi C.N."/>
            <person name="Featherston J."/>
            <person name="Asfaw A."/>
            <person name="Simpson G.G."/>
            <person name="Dolezel J."/>
            <person name="Hendre P.S."/>
            <person name="Van Deynze A."/>
            <person name="Kumar P.L."/>
            <person name="Obidiegwu J.E."/>
            <person name="Bhattacharjee R."/>
            <person name="Rokhsar D.S."/>
        </authorList>
    </citation>
    <scope>NUCLEOTIDE SEQUENCE [LARGE SCALE GENOMIC DNA]</scope>
    <source>
        <strain evidence="2">cv. TDa95/00328</strain>
    </source>
</reference>
<organism evidence="1 2">
    <name type="scientific">Dioscorea alata</name>
    <name type="common">Purple yam</name>
    <dbReference type="NCBI Taxonomy" id="55571"/>
    <lineage>
        <taxon>Eukaryota</taxon>
        <taxon>Viridiplantae</taxon>
        <taxon>Streptophyta</taxon>
        <taxon>Embryophyta</taxon>
        <taxon>Tracheophyta</taxon>
        <taxon>Spermatophyta</taxon>
        <taxon>Magnoliopsida</taxon>
        <taxon>Liliopsida</taxon>
        <taxon>Dioscoreales</taxon>
        <taxon>Dioscoreaceae</taxon>
        <taxon>Dioscorea</taxon>
    </lineage>
</organism>